<keyword evidence="3" id="KW-0444">Lipid biosynthesis</keyword>
<comment type="caution">
    <text evidence="13">The sequence shown here is derived from an EMBL/GenBank/DDBJ whole genome shotgun (WGS) entry which is preliminary data.</text>
</comment>
<dbReference type="GO" id="GO:0006633">
    <property type="term" value="P:fatty acid biosynthetic process"/>
    <property type="evidence" value="ECO:0007669"/>
    <property type="project" value="UniProtKB-KW"/>
</dbReference>
<dbReference type="GeneID" id="31356455"/>
<evidence type="ECO:0000256" key="9">
    <source>
        <dbReference type="ARBA" id="ARBA00023098"/>
    </source>
</evidence>
<proteinExistence type="inferred from homology"/>
<evidence type="ECO:0000256" key="6">
    <source>
        <dbReference type="ARBA" id="ARBA00022832"/>
    </source>
</evidence>
<dbReference type="RefSeq" id="XP_020437802.1">
    <property type="nucleotide sequence ID" value="XM_020571944.1"/>
</dbReference>
<comment type="cofactor">
    <cofactor evidence="1">
        <name>Fe cation</name>
        <dbReference type="ChEBI" id="CHEBI:24875"/>
    </cofactor>
</comment>
<dbReference type="FunCoup" id="D3AXL9">
    <property type="interactions" value="1"/>
</dbReference>
<keyword evidence="6" id="KW-0276">Fatty acid metabolism</keyword>
<dbReference type="Gene3D" id="3.10.120.10">
    <property type="entry name" value="Cytochrome b5-like heme/steroid binding domain"/>
    <property type="match status" value="1"/>
</dbReference>
<evidence type="ECO:0000256" key="7">
    <source>
        <dbReference type="ARBA" id="ARBA00022982"/>
    </source>
</evidence>
<dbReference type="Pfam" id="PF00173">
    <property type="entry name" value="Cyt-b5"/>
    <property type="match status" value="1"/>
</dbReference>
<keyword evidence="7" id="KW-0249">Electron transport</keyword>
<keyword evidence="5" id="KW-0479">Metal-binding</keyword>
<name>D3AXL9_HETP5</name>
<dbReference type="InterPro" id="IPR036400">
    <property type="entry name" value="Cyt_B5-like_heme/steroid_sf"/>
</dbReference>
<dbReference type="FunFam" id="3.10.120.10:FF:000007">
    <property type="entry name" value="Sulfite oxidase, mitochondrial"/>
    <property type="match status" value="1"/>
</dbReference>
<feature type="domain" description="Cytochrome b5 heme-binding" evidence="12">
    <location>
        <begin position="47"/>
        <end position="122"/>
    </location>
</feature>
<evidence type="ECO:0000256" key="4">
    <source>
        <dbReference type="ARBA" id="ARBA00022617"/>
    </source>
</evidence>
<evidence type="ECO:0000256" key="10">
    <source>
        <dbReference type="ARBA" id="ARBA00023160"/>
    </source>
</evidence>
<dbReference type="GO" id="GO:0046872">
    <property type="term" value="F:metal ion binding"/>
    <property type="evidence" value="ECO:0007669"/>
    <property type="project" value="UniProtKB-KW"/>
</dbReference>
<keyword evidence="4" id="KW-0349">Heme</keyword>
<keyword evidence="7" id="KW-0813">Transport</keyword>
<evidence type="ECO:0000256" key="3">
    <source>
        <dbReference type="ARBA" id="ARBA00022516"/>
    </source>
</evidence>
<keyword evidence="8" id="KW-0408">Iron</keyword>
<dbReference type="GO" id="GO:0016020">
    <property type="term" value="C:membrane"/>
    <property type="evidence" value="ECO:0007669"/>
    <property type="project" value="TreeGrafter"/>
</dbReference>
<evidence type="ECO:0000256" key="2">
    <source>
        <dbReference type="ARBA" id="ARBA00009295"/>
    </source>
</evidence>
<dbReference type="EMBL" id="ADBJ01000004">
    <property type="protein sequence ID" value="EFA85696.1"/>
    <property type="molecule type" value="Genomic_DNA"/>
</dbReference>
<dbReference type="STRING" id="670386.D3AXL9"/>
<dbReference type="InterPro" id="IPR050668">
    <property type="entry name" value="Cytochrome_b5"/>
</dbReference>
<dbReference type="OMA" id="AFWDKGH"/>
<dbReference type="PROSITE" id="PS50255">
    <property type="entry name" value="CYTOCHROME_B5_2"/>
    <property type="match status" value="1"/>
</dbReference>
<comment type="similarity">
    <text evidence="2">Belongs to the fatty acid desaturase type 1 family.</text>
</comment>
<dbReference type="InterPro" id="IPR001199">
    <property type="entry name" value="Cyt_B5-like_heme/steroid-bd"/>
</dbReference>
<keyword evidence="10" id="KW-0275">Fatty acid biosynthesis</keyword>
<evidence type="ECO:0000313" key="13">
    <source>
        <dbReference type="EMBL" id="EFA85696.1"/>
    </source>
</evidence>
<reference evidence="13 14" key="1">
    <citation type="journal article" date="2011" name="Genome Res.">
        <title>Phylogeny-wide analysis of social amoeba genomes highlights ancient origins for complex intercellular communication.</title>
        <authorList>
            <person name="Heidel A.J."/>
            <person name="Lawal H.M."/>
            <person name="Felder M."/>
            <person name="Schilde C."/>
            <person name="Helps N.R."/>
            <person name="Tunggal B."/>
            <person name="Rivero F."/>
            <person name="John U."/>
            <person name="Schleicher M."/>
            <person name="Eichinger L."/>
            <person name="Platzer M."/>
            <person name="Noegel A.A."/>
            <person name="Schaap P."/>
            <person name="Gloeckner G."/>
        </authorList>
    </citation>
    <scope>NUCLEOTIDE SEQUENCE [LARGE SCALE GENOMIC DNA]</scope>
    <source>
        <strain evidence="14">ATCC 26659 / Pp 5 / PN500</strain>
    </source>
</reference>
<dbReference type="PANTHER" id="PTHR19359:SF149">
    <property type="entry name" value="CYTOCHROME B5 HEME-BINDING DOMAIN-CONTAINING PROTEIN"/>
    <property type="match status" value="1"/>
</dbReference>
<evidence type="ECO:0000256" key="5">
    <source>
        <dbReference type="ARBA" id="ARBA00022723"/>
    </source>
</evidence>
<dbReference type="InParanoid" id="D3AXL9"/>
<dbReference type="PANTHER" id="PTHR19359">
    <property type="entry name" value="CYTOCHROME B5"/>
    <property type="match status" value="1"/>
</dbReference>
<evidence type="ECO:0000256" key="8">
    <source>
        <dbReference type="ARBA" id="ARBA00023004"/>
    </source>
</evidence>
<evidence type="ECO:0000313" key="14">
    <source>
        <dbReference type="Proteomes" id="UP000001396"/>
    </source>
</evidence>
<accession>D3AXL9</accession>
<dbReference type="SUPFAM" id="SSF55856">
    <property type="entry name" value="Cytochrome b5-like heme/steroid binding domain"/>
    <property type="match status" value="1"/>
</dbReference>
<organism evidence="13 14">
    <name type="scientific">Heterostelium pallidum (strain ATCC 26659 / Pp 5 / PN500)</name>
    <name type="common">Cellular slime mold</name>
    <name type="synonym">Polysphondylium pallidum</name>
    <dbReference type="NCBI Taxonomy" id="670386"/>
    <lineage>
        <taxon>Eukaryota</taxon>
        <taxon>Amoebozoa</taxon>
        <taxon>Evosea</taxon>
        <taxon>Eumycetozoa</taxon>
        <taxon>Dictyostelia</taxon>
        <taxon>Acytosteliales</taxon>
        <taxon>Acytosteliaceae</taxon>
        <taxon>Heterostelium</taxon>
    </lineage>
</organism>
<dbReference type="SMART" id="SM01117">
    <property type="entry name" value="Cyt-b5"/>
    <property type="match status" value="1"/>
</dbReference>
<evidence type="ECO:0000259" key="12">
    <source>
        <dbReference type="PROSITE" id="PS50255"/>
    </source>
</evidence>
<protein>
    <recommendedName>
        <fullName evidence="12">Cytochrome b5 heme-binding domain-containing protein</fullName>
    </recommendedName>
</protein>
<sequence length="123" mass="13774">MDVNSLLVIVAILAAAYYVKNYVFAPAPAPVKKVVKQNSYEAKRANPKFYTAEEVSVHNKETDLWLIIDGKVYDVTPYVDKHMGGMAIMNNAGKDSSKGFHGDQHPVKVQQILDEFYIGELKQ</sequence>
<dbReference type="GO" id="GO:0020037">
    <property type="term" value="F:heme binding"/>
    <property type="evidence" value="ECO:0007669"/>
    <property type="project" value="TreeGrafter"/>
</dbReference>
<keyword evidence="14" id="KW-1185">Reference proteome</keyword>
<evidence type="ECO:0000256" key="1">
    <source>
        <dbReference type="ARBA" id="ARBA00001962"/>
    </source>
</evidence>
<keyword evidence="9" id="KW-0443">Lipid metabolism</keyword>
<evidence type="ECO:0000256" key="11">
    <source>
        <dbReference type="ARBA" id="ARBA00038168"/>
    </source>
</evidence>
<gene>
    <name evidence="13" type="ORF">PPL_00925</name>
</gene>
<dbReference type="AlphaFoldDB" id="D3AXL9"/>
<comment type="similarity">
    <text evidence="11">Belongs to the cytochrome b5 family.</text>
</comment>
<dbReference type="Proteomes" id="UP000001396">
    <property type="component" value="Unassembled WGS sequence"/>
</dbReference>